<feature type="region of interest" description="Disordered" evidence="1">
    <location>
        <begin position="78"/>
        <end position="105"/>
    </location>
</feature>
<dbReference type="EMBL" id="CAUYUJ010016060">
    <property type="protein sequence ID" value="CAK0861413.1"/>
    <property type="molecule type" value="Genomic_DNA"/>
</dbReference>
<proteinExistence type="predicted"/>
<organism evidence="2 3">
    <name type="scientific">Prorocentrum cordatum</name>
    <dbReference type="NCBI Taxonomy" id="2364126"/>
    <lineage>
        <taxon>Eukaryota</taxon>
        <taxon>Sar</taxon>
        <taxon>Alveolata</taxon>
        <taxon>Dinophyceae</taxon>
        <taxon>Prorocentrales</taxon>
        <taxon>Prorocentraceae</taxon>
        <taxon>Prorocentrum</taxon>
    </lineage>
</organism>
<name>A0ABN9UNB6_9DINO</name>
<protein>
    <submittedName>
        <fullName evidence="2">Uncharacterized protein</fullName>
    </submittedName>
</protein>
<sequence>MLQGSAPGSLMCYGTATFCSRWAGICSSTASNVFARSPLRAAGGAAAHCCTRAGRPERADALAESAGRAAGAACAVADTRGMRREEQREEEEEEEGEGEEGGEGRRRGRAYTFCSLTRALWPVCVSLEESTQTPKENLHCGILNGRRELLWRRTARNDAAALCARPDGLKQPPPCGHSRAAAARRRGEGEGH</sequence>
<reference evidence="2" key="1">
    <citation type="submission" date="2023-10" db="EMBL/GenBank/DDBJ databases">
        <authorList>
            <person name="Chen Y."/>
            <person name="Shah S."/>
            <person name="Dougan E. K."/>
            <person name="Thang M."/>
            <person name="Chan C."/>
        </authorList>
    </citation>
    <scope>NUCLEOTIDE SEQUENCE [LARGE SCALE GENOMIC DNA]</scope>
</reference>
<keyword evidence="3" id="KW-1185">Reference proteome</keyword>
<accession>A0ABN9UNB6</accession>
<feature type="compositionally biased region" description="Acidic residues" evidence="1">
    <location>
        <begin position="88"/>
        <end position="101"/>
    </location>
</feature>
<evidence type="ECO:0000313" key="3">
    <source>
        <dbReference type="Proteomes" id="UP001189429"/>
    </source>
</evidence>
<gene>
    <name evidence="2" type="ORF">PCOR1329_LOCUS50093</name>
</gene>
<dbReference type="Proteomes" id="UP001189429">
    <property type="component" value="Unassembled WGS sequence"/>
</dbReference>
<comment type="caution">
    <text evidence="2">The sequence shown here is derived from an EMBL/GenBank/DDBJ whole genome shotgun (WGS) entry which is preliminary data.</text>
</comment>
<evidence type="ECO:0000313" key="2">
    <source>
        <dbReference type="EMBL" id="CAK0861413.1"/>
    </source>
</evidence>
<feature type="region of interest" description="Disordered" evidence="1">
    <location>
        <begin position="168"/>
        <end position="192"/>
    </location>
</feature>
<evidence type="ECO:0000256" key="1">
    <source>
        <dbReference type="SAM" id="MobiDB-lite"/>
    </source>
</evidence>